<reference evidence="5 7" key="1">
    <citation type="journal article" date="2023" name="bioRxiv">
        <title>Genome report: Whole genome sequence and annotation of Penstemon davidsonii.</title>
        <authorList>
            <person name="Ostevik K.L."/>
            <person name="Alabady M."/>
            <person name="Zhang M."/>
            <person name="Rausher M.D."/>
        </authorList>
    </citation>
    <scope>NUCLEOTIDE SEQUENCE [LARGE SCALE GENOMIC DNA]</scope>
    <source>
        <strain evidence="5">DNT005</strain>
        <tissue evidence="5">Whole leaf</tissue>
    </source>
</reference>
<evidence type="ECO:0000259" key="4">
    <source>
        <dbReference type="PROSITE" id="PS50102"/>
    </source>
</evidence>
<dbReference type="PANTHER" id="PTHR48027">
    <property type="entry name" value="HETEROGENEOUS NUCLEAR RIBONUCLEOPROTEIN 87F-RELATED"/>
    <property type="match status" value="1"/>
</dbReference>
<dbReference type="EMBL" id="JAYDYQ010002685">
    <property type="protein sequence ID" value="KAK4480845.1"/>
    <property type="molecule type" value="Genomic_DNA"/>
</dbReference>
<evidence type="ECO:0000313" key="6">
    <source>
        <dbReference type="EMBL" id="KAK4480846.1"/>
    </source>
</evidence>
<keyword evidence="7" id="KW-1185">Reference proteome</keyword>
<dbReference type="Proteomes" id="UP001291926">
    <property type="component" value="Unassembled WGS sequence"/>
</dbReference>
<evidence type="ECO:0000256" key="1">
    <source>
        <dbReference type="ARBA" id="ARBA00022884"/>
    </source>
</evidence>
<dbReference type="InterPro" id="IPR035979">
    <property type="entry name" value="RBD_domain_sf"/>
</dbReference>
<comment type="caution">
    <text evidence="5">The sequence shown here is derived from an EMBL/GenBank/DDBJ whole genome shotgun (WGS) entry which is preliminary data.</text>
</comment>
<dbReference type="InterPro" id="IPR012677">
    <property type="entry name" value="Nucleotide-bd_a/b_plait_sf"/>
</dbReference>
<protein>
    <recommendedName>
        <fullName evidence="4">RRM domain-containing protein</fullName>
    </recommendedName>
</protein>
<sequence length="117" mass="12586">MINFAGLSFYTSEEGLSEAFSQYGQVIEAKVVMDRTSDRSKGFGFVTYASEDEAEKAVSEMNGKQLNGRVVFVDYAKPRSGFGGGMPIARGPPESAPGNELVLGSDNKQETSNLLGY</sequence>
<feature type="domain" description="RRM" evidence="4">
    <location>
        <begin position="1"/>
        <end position="78"/>
    </location>
</feature>
<name>A0ABR0CVB7_9LAMI</name>
<feature type="region of interest" description="Disordered" evidence="3">
    <location>
        <begin position="84"/>
        <end position="117"/>
    </location>
</feature>
<dbReference type="SUPFAM" id="SSF54928">
    <property type="entry name" value="RNA-binding domain, RBD"/>
    <property type="match status" value="1"/>
</dbReference>
<proteinExistence type="predicted"/>
<evidence type="ECO:0000313" key="7">
    <source>
        <dbReference type="Proteomes" id="UP001291926"/>
    </source>
</evidence>
<dbReference type="Pfam" id="PF00076">
    <property type="entry name" value="RRM_1"/>
    <property type="match status" value="1"/>
</dbReference>
<dbReference type="InterPro" id="IPR052462">
    <property type="entry name" value="SLIRP/GR-RBP-like"/>
</dbReference>
<dbReference type="Gene3D" id="3.30.70.330">
    <property type="match status" value="1"/>
</dbReference>
<evidence type="ECO:0000313" key="5">
    <source>
        <dbReference type="EMBL" id="KAK4480845.1"/>
    </source>
</evidence>
<gene>
    <name evidence="5" type="ORF">RD792_011697</name>
    <name evidence="6" type="ORF">RD792_011698</name>
</gene>
<organism evidence="5 7">
    <name type="scientific">Penstemon davidsonii</name>
    <dbReference type="NCBI Taxonomy" id="160366"/>
    <lineage>
        <taxon>Eukaryota</taxon>
        <taxon>Viridiplantae</taxon>
        <taxon>Streptophyta</taxon>
        <taxon>Embryophyta</taxon>
        <taxon>Tracheophyta</taxon>
        <taxon>Spermatophyta</taxon>
        <taxon>Magnoliopsida</taxon>
        <taxon>eudicotyledons</taxon>
        <taxon>Gunneridae</taxon>
        <taxon>Pentapetalae</taxon>
        <taxon>asterids</taxon>
        <taxon>lamiids</taxon>
        <taxon>Lamiales</taxon>
        <taxon>Plantaginaceae</taxon>
        <taxon>Cheloneae</taxon>
        <taxon>Penstemon</taxon>
    </lineage>
</organism>
<keyword evidence="1 2" id="KW-0694">RNA-binding</keyword>
<dbReference type="SMART" id="SM00360">
    <property type="entry name" value="RRM"/>
    <property type="match status" value="1"/>
</dbReference>
<dbReference type="PROSITE" id="PS50102">
    <property type="entry name" value="RRM"/>
    <property type="match status" value="1"/>
</dbReference>
<reference evidence="5" key="2">
    <citation type="submission" date="2023-12" db="EMBL/GenBank/DDBJ databases">
        <authorList>
            <person name="Ostevik K."/>
            <person name="Alabady M."/>
            <person name="Zhang M."/>
            <person name="Rausher M."/>
        </authorList>
    </citation>
    <scope>NUCLEOTIDE SEQUENCE</scope>
    <source>
        <strain evidence="5">DNT005</strain>
        <tissue evidence="5">Whole leaf</tissue>
    </source>
</reference>
<accession>A0ABR0CVB7</accession>
<dbReference type="EMBL" id="JAYDYQ010002685">
    <property type="protein sequence ID" value="KAK4480846.1"/>
    <property type="molecule type" value="Genomic_DNA"/>
</dbReference>
<evidence type="ECO:0000256" key="3">
    <source>
        <dbReference type="SAM" id="MobiDB-lite"/>
    </source>
</evidence>
<dbReference type="InterPro" id="IPR000504">
    <property type="entry name" value="RRM_dom"/>
</dbReference>
<evidence type="ECO:0000256" key="2">
    <source>
        <dbReference type="PROSITE-ProRule" id="PRU00176"/>
    </source>
</evidence>